<reference evidence="11" key="1">
    <citation type="submission" date="2020-10" db="EMBL/GenBank/DDBJ databases">
        <title>An improved Amphimedon queenslandica hologenome assembly reveals how three proteobacterial symbionts can extend the metabolic phenotypic of their marine sponge host.</title>
        <authorList>
            <person name="Degnan B."/>
            <person name="Degnan S."/>
            <person name="Xiang X."/>
        </authorList>
    </citation>
    <scope>NUCLEOTIDE SEQUENCE</scope>
    <source>
        <strain evidence="11">AqS2</strain>
    </source>
</reference>
<evidence type="ECO:0000256" key="1">
    <source>
        <dbReference type="ARBA" id="ARBA00001946"/>
    </source>
</evidence>
<evidence type="ECO:0000256" key="4">
    <source>
        <dbReference type="ARBA" id="ARBA00022605"/>
    </source>
</evidence>
<dbReference type="Pfam" id="PF00702">
    <property type="entry name" value="Hydrolase"/>
    <property type="match status" value="1"/>
</dbReference>
<evidence type="ECO:0000256" key="6">
    <source>
        <dbReference type="ARBA" id="ARBA00022801"/>
    </source>
</evidence>
<name>A0A930UGL9_9GAMM</name>
<protein>
    <recommendedName>
        <fullName evidence="3">phosphoserine phosphatase</fullName>
        <ecNumber evidence="3">3.1.3.3</ecNumber>
    </recommendedName>
</protein>
<evidence type="ECO:0000256" key="2">
    <source>
        <dbReference type="ARBA" id="ARBA00005135"/>
    </source>
</evidence>
<dbReference type="GO" id="GO:0000287">
    <property type="term" value="F:magnesium ion binding"/>
    <property type="evidence" value="ECO:0007669"/>
    <property type="project" value="TreeGrafter"/>
</dbReference>
<keyword evidence="4" id="KW-0028">Amino-acid biosynthesis</keyword>
<keyword evidence="12" id="KW-1185">Reference proteome</keyword>
<dbReference type="Proteomes" id="UP000604381">
    <property type="component" value="Unassembled WGS sequence"/>
</dbReference>
<dbReference type="EC" id="3.1.3.3" evidence="3"/>
<dbReference type="AlphaFoldDB" id="A0A930UGL9"/>
<keyword evidence="7" id="KW-0460">Magnesium</keyword>
<evidence type="ECO:0000256" key="8">
    <source>
        <dbReference type="ARBA" id="ARBA00023299"/>
    </source>
</evidence>
<comment type="catalytic activity">
    <reaction evidence="9">
        <text>O-phospho-L-serine + H2O = L-serine + phosphate</text>
        <dbReference type="Rhea" id="RHEA:21208"/>
        <dbReference type="ChEBI" id="CHEBI:15377"/>
        <dbReference type="ChEBI" id="CHEBI:33384"/>
        <dbReference type="ChEBI" id="CHEBI:43474"/>
        <dbReference type="ChEBI" id="CHEBI:57524"/>
        <dbReference type="EC" id="3.1.3.3"/>
    </reaction>
</comment>
<dbReference type="GO" id="GO:0006564">
    <property type="term" value="P:L-serine biosynthetic process"/>
    <property type="evidence" value="ECO:0007669"/>
    <property type="project" value="UniProtKB-KW"/>
</dbReference>
<dbReference type="PANTHER" id="PTHR43344:SF2">
    <property type="entry name" value="PHOSPHOSERINE PHOSPHATASE"/>
    <property type="match status" value="1"/>
</dbReference>
<comment type="catalytic activity">
    <reaction evidence="10">
        <text>O-phospho-D-serine + H2O = D-serine + phosphate</text>
        <dbReference type="Rhea" id="RHEA:24873"/>
        <dbReference type="ChEBI" id="CHEBI:15377"/>
        <dbReference type="ChEBI" id="CHEBI:35247"/>
        <dbReference type="ChEBI" id="CHEBI:43474"/>
        <dbReference type="ChEBI" id="CHEBI:58680"/>
        <dbReference type="EC" id="3.1.3.3"/>
    </reaction>
</comment>
<evidence type="ECO:0000313" key="11">
    <source>
        <dbReference type="EMBL" id="MBF2735406.1"/>
    </source>
</evidence>
<evidence type="ECO:0000256" key="10">
    <source>
        <dbReference type="ARBA" id="ARBA00048523"/>
    </source>
</evidence>
<dbReference type="NCBIfam" id="TIGR01488">
    <property type="entry name" value="HAD-SF-IB"/>
    <property type="match status" value="1"/>
</dbReference>
<evidence type="ECO:0000256" key="7">
    <source>
        <dbReference type="ARBA" id="ARBA00022842"/>
    </source>
</evidence>
<dbReference type="GO" id="GO:0005737">
    <property type="term" value="C:cytoplasm"/>
    <property type="evidence" value="ECO:0007669"/>
    <property type="project" value="TreeGrafter"/>
</dbReference>
<comment type="pathway">
    <text evidence="2">Amino-acid biosynthesis; L-serine biosynthesis; L-serine from 3-phospho-D-glycerate: step 3/3.</text>
</comment>
<dbReference type="EMBL" id="JADHEI010000033">
    <property type="protein sequence ID" value="MBF2735406.1"/>
    <property type="molecule type" value="Genomic_DNA"/>
</dbReference>
<dbReference type="InterPro" id="IPR023214">
    <property type="entry name" value="HAD_sf"/>
</dbReference>
<organism evidence="11 12">
    <name type="scientific">Candidatus Amphirhobacter heronislandensis</name>
    <dbReference type="NCBI Taxonomy" id="1732024"/>
    <lineage>
        <taxon>Bacteria</taxon>
        <taxon>Pseudomonadati</taxon>
        <taxon>Pseudomonadota</taxon>
        <taxon>Gammaproteobacteria</taxon>
        <taxon>Candidatus Tethybacterales</taxon>
        <taxon>Candidatus Tethybacteraceae</taxon>
        <taxon>Candidatus Amphirhobacter</taxon>
    </lineage>
</organism>
<proteinExistence type="predicted"/>
<sequence length="225" mass="23949">MSAAQQRVRVFLDFDSTLTALEGYDELARMRGAYRAVSAVTRRAMAGKVDFIAALRDRLELIRPDAAMLAELARLYVRNMVAGAAAGVARLREQGMRPRIVSGGPREAILPCAARLGIAAADVVAVGLKLDAAGAYKGFDRRSEVLRPGGKASACGARVGPKEIGVVVGDGASDAEAKASGMLFVQYAGVVDRREVRPHADAVIRGRSLRNIDRHVLRAVARRAG</sequence>
<dbReference type="GO" id="GO:0036424">
    <property type="term" value="F:L-phosphoserine phosphatase activity"/>
    <property type="evidence" value="ECO:0007669"/>
    <property type="project" value="TreeGrafter"/>
</dbReference>
<evidence type="ECO:0000313" key="12">
    <source>
        <dbReference type="Proteomes" id="UP000604381"/>
    </source>
</evidence>
<dbReference type="PANTHER" id="PTHR43344">
    <property type="entry name" value="PHOSPHOSERINE PHOSPHATASE"/>
    <property type="match status" value="1"/>
</dbReference>
<dbReference type="Gene3D" id="1.10.150.210">
    <property type="entry name" value="Phosphoserine phosphatase, domain 2"/>
    <property type="match status" value="1"/>
</dbReference>
<comment type="cofactor">
    <cofactor evidence="1">
        <name>Mg(2+)</name>
        <dbReference type="ChEBI" id="CHEBI:18420"/>
    </cofactor>
</comment>
<keyword evidence="5" id="KW-0479">Metal-binding</keyword>
<gene>
    <name evidence="11" type="ORF">ISN26_04930</name>
</gene>
<comment type="caution">
    <text evidence="11">The sequence shown here is derived from an EMBL/GenBank/DDBJ whole genome shotgun (WGS) entry which is preliminary data.</text>
</comment>
<evidence type="ECO:0000256" key="3">
    <source>
        <dbReference type="ARBA" id="ARBA00012640"/>
    </source>
</evidence>
<evidence type="ECO:0000256" key="5">
    <source>
        <dbReference type="ARBA" id="ARBA00022723"/>
    </source>
</evidence>
<keyword evidence="8" id="KW-0718">Serine biosynthesis</keyword>
<dbReference type="SUPFAM" id="SSF56784">
    <property type="entry name" value="HAD-like"/>
    <property type="match status" value="1"/>
</dbReference>
<dbReference type="InterPro" id="IPR036412">
    <property type="entry name" value="HAD-like_sf"/>
</dbReference>
<evidence type="ECO:0000256" key="9">
    <source>
        <dbReference type="ARBA" id="ARBA00048138"/>
    </source>
</evidence>
<keyword evidence="6" id="KW-0378">Hydrolase</keyword>
<accession>A0A930UGL9</accession>
<dbReference type="InterPro" id="IPR050582">
    <property type="entry name" value="HAD-like_SerB"/>
</dbReference>
<dbReference type="Gene3D" id="3.40.50.1000">
    <property type="entry name" value="HAD superfamily/HAD-like"/>
    <property type="match status" value="1"/>
</dbReference>